<organism evidence="1 2">
    <name type="scientific">Actinokineospora guangxiensis</name>
    <dbReference type="NCBI Taxonomy" id="1490288"/>
    <lineage>
        <taxon>Bacteria</taxon>
        <taxon>Bacillati</taxon>
        <taxon>Actinomycetota</taxon>
        <taxon>Actinomycetes</taxon>
        <taxon>Pseudonocardiales</taxon>
        <taxon>Pseudonocardiaceae</taxon>
        <taxon>Actinokineospora</taxon>
    </lineage>
</organism>
<dbReference type="PANTHER" id="PTHR33973">
    <property type="entry name" value="OS07G0153300 PROTEIN"/>
    <property type="match status" value="1"/>
</dbReference>
<comment type="caution">
    <text evidence="1">The sequence shown here is derived from an EMBL/GenBank/DDBJ whole genome shotgun (WGS) entry which is preliminary data.</text>
</comment>
<keyword evidence="2" id="KW-1185">Reference proteome</keyword>
<name>A0ABW0EPQ6_9PSEU</name>
<sequence length="241" mass="27503">MTPRLADAVLYDSTVAHARRERMDRTFRHKVHYWLVDLDRLPDLGPFARFRAADHLGDPTRSIKDNLAAWLAGQGVQVRGRVLMLANARVLGYVFNPLTVFWVHDEHGEVECVVAEVHNTYGERHCYLLRPDEHDAARVDKQFYVSPFLEMGGRYLMRVPLPDDRLSVAVTLEQNGTTPFTATLTGARVRPTIGEVVRMVLRGRLLPQRVSALIRRHGVALWLRRVPVVPRPQHVPQEGVQ</sequence>
<dbReference type="RefSeq" id="WP_378248657.1">
    <property type="nucleotide sequence ID" value="NZ_JBHSKF010000007.1"/>
</dbReference>
<evidence type="ECO:0000313" key="1">
    <source>
        <dbReference type="EMBL" id="MFC5288817.1"/>
    </source>
</evidence>
<dbReference type="Proteomes" id="UP001596157">
    <property type="component" value="Unassembled WGS sequence"/>
</dbReference>
<gene>
    <name evidence="1" type="ORF">ACFPM7_17300</name>
</gene>
<protein>
    <submittedName>
        <fullName evidence="1">DUF1365 domain-containing protein</fullName>
    </submittedName>
</protein>
<accession>A0ABW0EPQ6</accession>
<proteinExistence type="predicted"/>
<dbReference type="PANTHER" id="PTHR33973:SF4">
    <property type="entry name" value="OS07G0153300 PROTEIN"/>
    <property type="match status" value="1"/>
</dbReference>
<dbReference type="EMBL" id="JBHSKF010000007">
    <property type="protein sequence ID" value="MFC5288817.1"/>
    <property type="molecule type" value="Genomic_DNA"/>
</dbReference>
<dbReference type="InterPro" id="IPR010775">
    <property type="entry name" value="DUF1365"/>
</dbReference>
<dbReference type="Pfam" id="PF07103">
    <property type="entry name" value="DUF1365"/>
    <property type="match status" value="1"/>
</dbReference>
<reference evidence="2" key="1">
    <citation type="journal article" date="2019" name="Int. J. Syst. Evol. Microbiol.">
        <title>The Global Catalogue of Microorganisms (GCM) 10K type strain sequencing project: providing services to taxonomists for standard genome sequencing and annotation.</title>
        <authorList>
            <consortium name="The Broad Institute Genomics Platform"/>
            <consortium name="The Broad Institute Genome Sequencing Center for Infectious Disease"/>
            <person name="Wu L."/>
            <person name="Ma J."/>
        </authorList>
    </citation>
    <scope>NUCLEOTIDE SEQUENCE [LARGE SCALE GENOMIC DNA]</scope>
    <source>
        <strain evidence="2">CCUG 59778</strain>
    </source>
</reference>
<evidence type="ECO:0000313" key="2">
    <source>
        <dbReference type="Proteomes" id="UP001596157"/>
    </source>
</evidence>